<dbReference type="AlphaFoldDB" id="A0AAW2EI23"/>
<evidence type="ECO:0000313" key="1">
    <source>
        <dbReference type="EMBL" id="KAL0101262.1"/>
    </source>
</evidence>
<keyword evidence="2" id="KW-1185">Reference proteome</keyword>
<dbReference type="EMBL" id="JADYXP020000024">
    <property type="protein sequence ID" value="KAL0101262.1"/>
    <property type="molecule type" value="Genomic_DNA"/>
</dbReference>
<sequence>MLQAFRRCRGHAGESISVREMLTRRLCCNELSSYFYFSLNDAKKKYHISVVTLFPPPSTSRFICSPYCFTPVSGNARLDNSPQCFRTIRQYDPGNSLATQANATAGGRFTCQSQDHRPTMSCRRTRSRIRIRRSSRPVVSRREKEKKNISFEVRICRLLISISVRRPMKRRRRQSSPSCNA</sequence>
<name>A0AAW2EI23_9HYME</name>
<comment type="caution">
    <text evidence="1">The sequence shown here is derived from an EMBL/GenBank/DDBJ whole genome shotgun (WGS) entry which is preliminary data.</text>
</comment>
<dbReference type="Proteomes" id="UP001430953">
    <property type="component" value="Unassembled WGS sequence"/>
</dbReference>
<accession>A0AAW2EI23</accession>
<protein>
    <submittedName>
        <fullName evidence="1">Uncharacterized protein</fullName>
    </submittedName>
</protein>
<organism evidence="1 2">
    <name type="scientific">Cardiocondyla obscurior</name>
    <dbReference type="NCBI Taxonomy" id="286306"/>
    <lineage>
        <taxon>Eukaryota</taxon>
        <taxon>Metazoa</taxon>
        <taxon>Ecdysozoa</taxon>
        <taxon>Arthropoda</taxon>
        <taxon>Hexapoda</taxon>
        <taxon>Insecta</taxon>
        <taxon>Pterygota</taxon>
        <taxon>Neoptera</taxon>
        <taxon>Endopterygota</taxon>
        <taxon>Hymenoptera</taxon>
        <taxon>Apocrita</taxon>
        <taxon>Aculeata</taxon>
        <taxon>Formicoidea</taxon>
        <taxon>Formicidae</taxon>
        <taxon>Myrmicinae</taxon>
        <taxon>Cardiocondyla</taxon>
    </lineage>
</organism>
<proteinExistence type="predicted"/>
<gene>
    <name evidence="1" type="ORF">PUN28_018807</name>
</gene>
<reference evidence="1 2" key="1">
    <citation type="submission" date="2023-03" db="EMBL/GenBank/DDBJ databases">
        <title>High recombination rates correlate with genetic variation in Cardiocondyla obscurior ants.</title>
        <authorList>
            <person name="Errbii M."/>
        </authorList>
    </citation>
    <scope>NUCLEOTIDE SEQUENCE [LARGE SCALE GENOMIC DNA]</scope>
    <source>
        <strain evidence="1">Alpha-2009</strain>
        <tissue evidence="1">Whole body</tissue>
    </source>
</reference>
<evidence type="ECO:0000313" key="2">
    <source>
        <dbReference type="Proteomes" id="UP001430953"/>
    </source>
</evidence>